<evidence type="ECO:0000256" key="8">
    <source>
        <dbReference type="ARBA" id="ARBA00046332"/>
    </source>
</evidence>
<dbReference type="InterPro" id="IPR052371">
    <property type="entry name" value="BFD-associated_ferredoxin"/>
</dbReference>
<gene>
    <name evidence="10" type="ORF">C7S10_21490</name>
</gene>
<organism evidence="10 11">
    <name type="scientific">Nocardioides currus</name>
    <dbReference type="NCBI Taxonomy" id="2133958"/>
    <lineage>
        <taxon>Bacteria</taxon>
        <taxon>Bacillati</taxon>
        <taxon>Actinomycetota</taxon>
        <taxon>Actinomycetes</taxon>
        <taxon>Propionibacteriales</taxon>
        <taxon>Nocardioidaceae</taxon>
        <taxon>Nocardioides</taxon>
    </lineage>
</organism>
<proteinExistence type="inferred from homology"/>
<dbReference type="AlphaFoldDB" id="A0A2R7YRJ7"/>
<evidence type="ECO:0000256" key="2">
    <source>
        <dbReference type="ARBA" id="ARBA00022714"/>
    </source>
</evidence>
<evidence type="ECO:0000256" key="5">
    <source>
        <dbReference type="ARBA" id="ARBA00023004"/>
    </source>
</evidence>
<evidence type="ECO:0000256" key="7">
    <source>
        <dbReference type="ARBA" id="ARBA00039386"/>
    </source>
</evidence>
<evidence type="ECO:0000313" key="11">
    <source>
        <dbReference type="Proteomes" id="UP000244867"/>
    </source>
</evidence>
<keyword evidence="1" id="KW-0813">Transport</keyword>
<dbReference type="RefSeq" id="WP_108346896.1">
    <property type="nucleotide sequence ID" value="NZ_PYXZ01000013.1"/>
</dbReference>
<keyword evidence="3" id="KW-0479">Metal-binding</keyword>
<keyword evidence="5" id="KW-0408">Iron</keyword>
<dbReference type="InterPro" id="IPR007419">
    <property type="entry name" value="BFD-like_2Fe2S-bd_dom"/>
</dbReference>
<sequence>MIVCHCRVVSDRAVSAAMADGARTVSAVCRSTGAAQDCGSCIFTVKALVCQHHEQEATLLEVDGAAS</sequence>
<dbReference type="PANTHER" id="PTHR37424:SF1">
    <property type="entry name" value="BACTERIOFERRITIN-ASSOCIATED FERREDOXIN"/>
    <property type="match status" value="1"/>
</dbReference>
<dbReference type="Gene3D" id="1.10.10.1100">
    <property type="entry name" value="BFD-like [2Fe-2S]-binding domain"/>
    <property type="match status" value="1"/>
</dbReference>
<evidence type="ECO:0000256" key="6">
    <source>
        <dbReference type="ARBA" id="ARBA00023014"/>
    </source>
</evidence>
<evidence type="ECO:0000259" key="9">
    <source>
        <dbReference type="Pfam" id="PF04324"/>
    </source>
</evidence>
<dbReference type="GO" id="GO:0051537">
    <property type="term" value="F:2 iron, 2 sulfur cluster binding"/>
    <property type="evidence" value="ECO:0007669"/>
    <property type="project" value="UniProtKB-KW"/>
</dbReference>
<reference evidence="10 11" key="1">
    <citation type="submission" date="2018-03" db="EMBL/GenBank/DDBJ databases">
        <authorList>
            <person name="Keele B.F."/>
        </authorList>
    </citation>
    <scope>NUCLEOTIDE SEQUENCE [LARGE SCALE GENOMIC DNA]</scope>
    <source>
        <strain evidence="10 11">IB-3</strain>
    </source>
</reference>
<evidence type="ECO:0000313" key="10">
    <source>
        <dbReference type="EMBL" id="PUA79048.1"/>
    </source>
</evidence>
<dbReference type="Proteomes" id="UP000244867">
    <property type="component" value="Unassembled WGS sequence"/>
</dbReference>
<comment type="caution">
    <text evidence="10">The sequence shown here is derived from an EMBL/GenBank/DDBJ whole genome shotgun (WGS) entry which is preliminary data.</text>
</comment>
<dbReference type="GO" id="GO:0046872">
    <property type="term" value="F:metal ion binding"/>
    <property type="evidence" value="ECO:0007669"/>
    <property type="project" value="UniProtKB-KW"/>
</dbReference>
<dbReference type="OrthoDB" id="9815350at2"/>
<keyword evidence="6" id="KW-0411">Iron-sulfur</keyword>
<evidence type="ECO:0000256" key="3">
    <source>
        <dbReference type="ARBA" id="ARBA00022723"/>
    </source>
</evidence>
<keyword evidence="2" id="KW-0001">2Fe-2S</keyword>
<dbReference type="PANTHER" id="PTHR37424">
    <property type="entry name" value="BACTERIOFERRITIN-ASSOCIATED FERREDOXIN"/>
    <property type="match status" value="1"/>
</dbReference>
<protein>
    <recommendedName>
        <fullName evidence="7">Bacterioferritin-associated ferredoxin</fullName>
    </recommendedName>
</protein>
<keyword evidence="4" id="KW-0249">Electron transport</keyword>
<dbReference type="InterPro" id="IPR041854">
    <property type="entry name" value="BFD-like_2Fe2S-bd_dom_sf"/>
</dbReference>
<keyword evidence="11" id="KW-1185">Reference proteome</keyword>
<evidence type="ECO:0000256" key="1">
    <source>
        <dbReference type="ARBA" id="ARBA00022448"/>
    </source>
</evidence>
<dbReference type="Pfam" id="PF04324">
    <property type="entry name" value="Fer2_BFD"/>
    <property type="match status" value="1"/>
</dbReference>
<name>A0A2R7YRJ7_9ACTN</name>
<evidence type="ECO:0000256" key="4">
    <source>
        <dbReference type="ARBA" id="ARBA00022982"/>
    </source>
</evidence>
<dbReference type="EMBL" id="PYXZ01000013">
    <property type="protein sequence ID" value="PUA79048.1"/>
    <property type="molecule type" value="Genomic_DNA"/>
</dbReference>
<accession>A0A2R7YRJ7</accession>
<comment type="similarity">
    <text evidence="8">Belongs to the Bfd family.</text>
</comment>
<feature type="domain" description="BFD-like [2Fe-2S]-binding" evidence="9">
    <location>
        <begin position="2"/>
        <end position="48"/>
    </location>
</feature>